<feature type="chain" id="PRO_5046949755" evidence="1">
    <location>
        <begin position="30"/>
        <end position="325"/>
    </location>
</feature>
<keyword evidence="3" id="KW-1185">Reference proteome</keyword>
<sequence length="325" mass="35435">MNPLRRIGCLFLLLSCSWFFQLAPVHAQAAAPAGIVQDDAWWTGPMLANSAETLPQGHVLIEPYLYDIMAEHSNSYGSRTYMNYGLVDRLTVGIIPIFGYNQVDHGPNSSGVLVGDFTVQAQYRLTKFHEGSWIPTIAIQLQQSFPTGKYDQLGNRPSNGIGSGAYETNLGINAQTYFRMPNRRLLRLRLNVSETFSSHVNVNGVSVYGTGSNFRGTVEPGNSTFVDTSVEYSLTQRWVLALDAIYSRGRNTTINGVDFLSTSSGLPDPPRIHSTGGASEAFGYAPAVEYSWTSSLGVLLGVRVIAGGHNTERTVTPAVAINYVN</sequence>
<dbReference type="EMBL" id="JBHSGA010000020">
    <property type="protein sequence ID" value="MFC4528658.1"/>
    <property type="molecule type" value="Genomic_DNA"/>
</dbReference>
<dbReference type="RefSeq" id="WP_266147994.1">
    <property type="nucleotide sequence ID" value="NZ_CP064028.1"/>
</dbReference>
<comment type="caution">
    <text evidence="2">The sequence shown here is derived from an EMBL/GenBank/DDBJ whole genome shotgun (WGS) entry which is preliminary data.</text>
</comment>
<gene>
    <name evidence="2" type="ORF">ACFO5W_18585</name>
</gene>
<evidence type="ECO:0000256" key="1">
    <source>
        <dbReference type="SAM" id="SignalP"/>
    </source>
</evidence>
<evidence type="ECO:0000313" key="2">
    <source>
        <dbReference type="EMBL" id="MFC4528658.1"/>
    </source>
</evidence>
<reference evidence="3" key="1">
    <citation type="journal article" date="2019" name="Int. J. Syst. Evol. Microbiol.">
        <title>The Global Catalogue of Microorganisms (GCM) 10K type strain sequencing project: providing services to taxonomists for standard genome sequencing and annotation.</title>
        <authorList>
            <consortium name="The Broad Institute Genomics Platform"/>
            <consortium name="The Broad Institute Genome Sequencing Center for Infectious Disease"/>
            <person name="Wu L."/>
            <person name="Ma J."/>
        </authorList>
    </citation>
    <scope>NUCLEOTIDE SEQUENCE [LARGE SCALE GENOMIC DNA]</scope>
    <source>
        <strain evidence="3">CCM 4481</strain>
    </source>
</reference>
<evidence type="ECO:0000313" key="3">
    <source>
        <dbReference type="Proteomes" id="UP001595961"/>
    </source>
</evidence>
<name>A0ABV9C6S3_9GAMM</name>
<dbReference type="Proteomes" id="UP001595961">
    <property type="component" value="Unassembled WGS sequence"/>
</dbReference>
<proteinExistence type="predicted"/>
<keyword evidence="1" id="KW-0732">Signal</keyword>
<feature type="signal peptide" evidence="1">
    <location>
        <begin position="1"/>
        <end position="29"/>
    </location>
</feature>
<protein>
    <submittedName>
        <fullName evidence="2">Transporter</fullName>
    </submittedName>
</protein>
<organism evidence="2 3">
    <name type="scientific">Dyella halodurans</name>
    <dbReference type="NCBI Taxonomy" id="1920171"/>
    <lineage>
        <taxon>Bacteria</taxon>
        <taxon>Pseudomonadati</taxon>
        <taxon>Pseudomonadota</taxon>
        <taxon>Gammaproteobacteria</taxon>
        <taxon>Lysobacterales</taxon>
        <taxon>Rhodanobacteraceae</taxon>
        <taxon>Dyella</taxon>
    </lineage>
</organism>
<accession>A0ABV9C6S3</accession>